<feature type="transmembrane region" description="Helical" evidence="17">
    <location>
        <begin position="105"/>
        <end position="124"/>
    </location>
</feature>
<evidence type="ECO:0000256" key="7">
    <source>
        <dbReference type="ARBA" id="ARBA00022692"/>
    </source>
</evidence>
<dbReference type="EMBL" id="KM272948">
    <property type="protein sequence ID" value="AIP86887.1"/>
    <property type="molecule type" value="Genomic_DNA"/>
</dbReference>
<keyword evidence="12 17" id="KW-0520">NAD</keyword>
<evidence type="ECO:0000259" key="20">
    <source>
        <dbReference type="Pfam" id="PF06455"/>
    </source>
</evidence>
<dbReference type="InterPro" id="IPR001750">
    <property type="entry name" value="ND/Mrp_TM"/>
</dbReference>
<dbReference type="Pfam" id="PF00361">
    <property type="entry name" value="Proton_antipo_M"/>
    <property type="match status" value="1"/>
</dbReference>
<evidence type="ECO:0000256" key="11">
    <source>
        <dbReference type="ARBA" id="ARBA00022989"/>
    </source>
</evidence>
<evidence type="ECO:0000259" key="18">
    <source>
        <dbReference type="Pfam" id="PF00361"/>
    </source>
</evidence>
<evidence type="ECO:0000256" key="5">
    <source>
        <dbReference type="ARBA" id="ARBA00022448"/>
    </source>
</evidence>
<dbReference type="Pfam" id="PF06455">
    <property type="entry name" value="NADH5_C"/>
    <property type="match status" value="1"/>
</dbReference>
<feature type="transmembrane region" description="Helical" evidence="17">
    <location>
        <begin position="284"/>
        <end position="305"/>
    </location>
</feature>
<feature type="transmembrane region" description="Helical" evidence="17">
    <location>
        <begin position="168"/>
        <end position="193"/>
    </location>
</feature>
<feature type="transmembrane region" description="Helical" evidence="17">
    <location>
        <begin position="205"/>
        <end position="224"/>
    </location>
</feature>
<dbReference type="RefSeq" id="YP_009072483.1">
    <property type="nucleotide sequence ID" value="NC_025223.1"/>
</dbReference>
<evidence type="ECO:0000256" key="6">
    <source>
        <dbReference type="ARBA" id="ARBA00022660"/>
    </source>
</evidence>
<dbReference type="Pfam" id="PF00662">
    <property type="entry name" value="Proton_antipo_N"/>
    <property type="match status" value="1"/>
</dbReference>
<comment type="catalytic activity">
    <reaction evidence="16 17">
        <text>a ubiquinone + NADH + 5 H(+)(in) = a ubiquinol + NAD(+) + 4 H(+)(out)</text>
        <dbReference type="Rhea" id="RHEA:29091"/>
        <dbReference type="Rhea" id="RHEA-COMP:9565"/>
        <dbReference type="Rhea" id="RHEA-COMP:9566"/>
        <dbReference type="ChEBI" id="CHEBI:15378"/>
        <dbReference type="ChEBI" id="CHEBI:16389"/>
        <dbReference type="ChEBI" id="CHEBI:17976"/>
        <dbReference type="ChEBI" id="CHEBI:57540"/>
        <dbReference type="ChEBI" id="CHEBI:57945"/>
        <dbReference type="EC" id="7.1.1.2"/>
    </reaction>
</comment>
<dbReference type="PANTHER" id="PTHR42829:SF2">
    <property type="entry name" value="NADH-UBIQUINONE OXIDOREDUCTASE CHAIN 5"/>
    <property type="match status" value="1"/>
</dbReference>
<organism evidence="21">
    <name type="scientific">Pardosa laura</name>
    <dbReference type="NCBI Taxonomy" id="317849"/>
    <lineage>
        <taxon>Eukaryota</taxon>
        <taxon>Metazoa</taxon>
        <taxon>Ecdysozoa</taxon>
        <taxon>Arthropoda</taxon>
        <taxon>Chelicerata</taxon>
        <taxon>Arachnida</taxon>
        <taxon>Araneae</taxon>
        <taxon>Araneomorphae</taxon>
        <taxon>Entelegynae</taxon>
        <taxon>Lycosoidea</taxon>
        <taxon>Lycosidae</taxon>
        <taxon>Pardosa</taxon>
    </lineage>
</organism>
<feature type="transmembrane region" description="Helical" evidence="17">
    <location>
        <begin position="438"/>
        <end position="458"/>
    </location>
</feature>
<evidence type="ECO:0000256" key="4">
    <source>
        <dbReference type="ARBA" id="ARBA00021096"/>
    </source>
</evidence>
<evidence type="ECO:0000256" key="8">
    <source>
        <dbReference type="ARBA" id="ARBA00022792"/>
    </source>
</evidence>
<dbReference type="GeneID" id="20523534"/>
<name>A0A089FLS3_9ARAC</name>
<sequence length="546" mass="62381">MIFMSSFIMIIAMITFILSIYTMINNTFIYIYIPLINLNMINIPFSFIMDWISCLFLSAVLIISSMILMFSMYYIPKKEHKKFSLMLIMFVLSMIILIISNNMFLVLLGWDMLGLSSYILVIYYQNNSSSGSGSITLLSNRIGDIFILLSIGMMLFSSMWELNMNESFPLIIMIMLMVTSCTKSAQFPFSAWLPMAMSAPTPISALVHSSTLVTAGVFLMIRISSNSHPMMMYLTMIISSMTALYAGLSANWEQDLKKIIALSTLSQMAMMMFAISIMSPYLAYFHMIIHAFFKSLMFMCAGIMIHETSYQDMRMMSMNTINMPMTTTILGLTNAALMGLPFTSGFFSKDMIIEKMISSKMECILTLIMISTIGMTASYSIRMMHLSNKFTIKCKSDSNNHSSLYSNIPILLMSPMAILMGSILLWTLNPEQILFFPIFYKNTILFTLTIGFITGMMLSFKNKKYIKMGLYSIALWSIHFMSTKMMVLFSPFMNIYNMNDKNWQETYGPHKTFLMNKKMTNLPESKNLSIMMTLLLISMIPIMTLL</sequence>
<protein>
    <recommendedName>
        <fullName evidence="4 17">NADH-ubiquinone oxidoreductase chain 5</fullName>
        <ecNumber evidence="3 17">7.1.1.2</ecNumber>
    </recommendedName>
</protein>
<feature type="transmembrane region" description="Helical" evidence="17">
    <location>
        <begin position="260"/>
        <end position="278"/>
    </location>
</feature>
<dbReference type="GO" id="GO:0008137">
    <property type="term" value="F:NADH dehydrogenase (ubiquinone) activity"/>
    <property type="evidence" value="ECO:0007669"/>
    <property type="project" value="UniProtKB-EC"/>
</dbReference>
<dbReference type="GO" id="GO:0005743">
    <property type="term" value="C:mitochondrial inner membrane"/>
    <property type="evidence" value="ECO:0007669"/>
    <property type="project" value="UniProtKB-SubCell"/>
</dbReference>
<reference evidence="21" key="1">
    <citation type="submission" date="2014-08" db="EMBL/GenBank/DDBJ databases">
        <title>The complete mitochondrial genome of the leopard spider Pardosa laura (Araneae: Lycosidae).</title>
        <authorList>
            <person name="Pan H.C."/>
            <person name="Pan W.J."/>
        </authorList>
    </citation>
    <scope>NUCLEOTIDE SEQUENCE</scope>
</reference>
<dbReference type="AlphaFoldDB" id="A0A089FLS3"/>
<evidence type="ECO:0000256" key="12">
    <source>
        <dbReference type="ARBA" id="ARBA00023027"/>
    </source>
</evidence>
<proteinExistence type="inferred from homology"/>
<evidence type="ECO:0000256" key="2">
    <source>
        <dbReference type="ARBA" id="ARBA00004448"/>
    </source>
</evidence>
<dbReference type="PANTHER" id="PTHR42829">
    <property type="entry name" value="NADH-UBIQUINONE OXIDOREDUCTASE CHAIN 5"/>
    <property type="match status" value="1"/>
</dbReference>
<evidence type="ECO:0000256" key="17">
    <source>
        <dbReference type="RuleBase" id="RU003404"/>
    </source>
</evidence>
<keyword evidence="6" id="KW-0679">Respiratory chain</keyword>
<evidence type="ECO:0000256" key="14">
    <source>
        <dbReference type="ARBA" id="ARBA00023128"/>
    </source>
</evidence>
<keyword evidence="11 17" id="KW-1133">Transmembrane helix</keyword>
<dbReference type="EC" id="7.1.1.2" evidence="3 17"/>
<feature type="transmembrane region" description="Helical" evidence="17">
    <location>
        <begin position="325"/>
        <end position="344"/>
    </location>
</feature>
<keyword evidence="14 17" id="KW-0496">Mitochondrion</keyword>
<keyword evidence="10" id="KW-0249">Electron transport</keyword>
<feature type="transmembrane region" description="Helical" evidence="17">
    <location>
        <begin position="7"/>
        <end position="33"/>
    </location>
</feature>
<keyword evidence="5 17" id="KW-0813">Transport</keyword>
<feature type="transmembrane region" description="Helical" evidence="17">
    <location>
        <begin position="404"/>
        <end position="426"/>
    </location>
</feature>
<keyword evidence="13 17" id="KW-0830">Ubiquinone</keyword>
<feature type="transmembrane region" description="Helical" evidence="17">
    <location>
        <begin position="470"/>
        <end position="493"/>
    </location>
</feature>
<comment type="similarity">
    <text evidence="17">Belongs to the complex I subunit 5 family.</text>
</comment>
<feature type="transmembrane region" description="Helical" evidence="17">
    <location>
        <begin position="364"/>
        <end position="383"/>
    </location>
</feature>
<accession>A0A089FLS3</accession>
<feature type="transmembrane region" description="Helical" evidence="17">
    <location>
        <begin position="83"/>
        <end position="99"/>
    </location>
</feature>
<feature type="transmembrane region" description="Helical" evidence="17">
    <location>
        <begin position="145"/>
        <end position="162"/>
    </location>
</feature>
<evidence type="ECO:0000256" key="13">
    <source>
        <dbReference type="ARBA" id="ARBA00023075"/>
    </source>
</evidence>
<feature type="domain" description="NADH-Ubiquinone oxidoreductase (complex I) chain 5 N-terminal" evidence="19">
    <location>
        <begin position="36"/>
        <end position="79"/>
    </location>
</feature>
<feature type="transmembrane region" description="Helical" evidence="17">
    <location>
        <begin position="230"/>
        <end position="248"/>
    </location>
</feature>
<feature type="transmembrane region" description="Helical" evidence="17">
    <location>
        <begin position="528"/>
        <end position="545"/>
    </location>
</feature>
<dbReference type="InterPro" id="IPR003945">
    <property type="entry name" value="NU5C-like"/>
</dbReference>
<evidence type="ECO:0000313" key="21">
    <source>
        <dbReference type="EMBL" id="AIP86887.1"/>
    </source>
</evidence>
<dbReference type="GO" id="GO:0042773">
    <property type="term" value="P:ATP synthesis coupled electron transport"/>
    <property type="evidence" value="ECO:0007669"/>
    <property type="project" value="InterPro"/>
</dbReference>
<dbReference type="GO" id="GO:0015990">
    <property type="term" value="P:electron transport coupled proton transport"/>
    <property type="evidence" value="ECO:0007669"/>
    <property type="project" value="TreeGrafter"/>
</dbReference>
<evidence type="ECO:0000256" key="3">
    <source>
        <dbReference type="ARBA" id="ARBA00012944"/>
    </source>
</evidence>
<evidence type="ECO:0000259" key="19">
    <source>
        <dbReference type="Pfam" id="PF00662"/>
    </source>
</evidence>
<evidence type="ECO:0000256" key="10">
    <source>
        <dbReference type="ARBA" id="ARBA00022982"/>
    </source>
</evidence>
<dbReference type="InterPro" id="IPR001516">
    <property type="entry name" value="Proton_antipo_N"/>
</dbReference>
<comment type="subcellular location">
    <subcellularLocation>
        <location evidence="2">Mitochondrion inner membrane</location>
        <topology evidence="2">Multi-pass membrane protein</topology>
    </subcellularLocation>
</comment>
<keyword evidence="15 17" id="KW-0472">Membrane</keyword>
<dbReference type="GO" id="GO:0003954">
    <property type="term" value="F:NADH dehydrogenase activity"/>
    <property type="evidence" value="ECO:0007669"/>
    <property type="project" value="TreeGrafter"/>
</dbReference>
<keyword evidence="9" id="KW-1278">Translocase</keyword>
<evidence type="ECO:0000256" key="1">
    <source>
        <dbReference type="ARBA" id="ARBA00003257"/>
    </source>
</evidence>
<evidence type="ECO:0000256" key="16">
    <source>
        <dbReference type="ARBA" id="ARBA00049551"/>
    </source>
</evidence>
<geneLocation type="mitochondrion" evidence="21"/>
<gene>
    <name evidence="21" type="primary">ND5</name>
</gene>
<feature type="transmembrane region" description="Helical" evidence="17">
    <location>
        <begin position="45"/>
        <end position="71"/>
    </location>
</feature>
<comment type="function">
    <text evidence="17">Core subunit of the mitochondrial membrane respiratory chain NADH dehydrogenase (Complex I) which catalyzes electron transfer from NADH through the respiratory chain, using ubiquinone as an electron acceptor. Essential for the catalytic activity and assembly of complex I.</text>
</comment>
<dbReference type="CTD" id="4540"/>
<dbReference type="InterPro" id="IPR010934">
    <property type="entry name" value="NADH_DH_su5_C"/>
</dbReference>
<evidence type="ECO:0000256" key="9">
    <source>
        <dbReference type="ARBA" id="ARBA00022967"/>
    </source>
</evidence>
<keyword evidence="8" id="KW-0999">Mitochondrion inner membrane</keyword>
<keyword evidence="7 17" id="KW-0812">Transmembrane</keyword>
<feature type="domain" description="NADH:quinone oxidoreductase/Mrp antiporter transmembrane" evidence="18">
    <location>
        <begin position="100"/>
        <end position="372"/>
    </location>
</feature>
<dbReference type="PRINTS" id="PR01434">
    <property type="entry name" value="NADHDHGNASE5"/>
</dbReference>
<feature type="domain" description="NADH dehydrogenase subunit 5 C-terminal" evidence="20">
    <location>
        <begin position="379"/>
        <end position="544"/>
    </location>
</feature>
<comment type="function">
    <text evidence="1">Core subunit of the mitochondrial membrane respiratory chain NADH dehydrogenase (Complex I) that is believed to belong to the minimal assembly required for catalysis. Complex I functions in the transfer of electrons from NADH to the respiratory chain. The immediate electron acceptor for the enzyme is believed to be ubiquinone.</text>
</comment>
<evidence type="ECO:0000256" key="15">
    <source>
        <dbReference type="ARBA" id="ARBA00023136"/>
    </source>
</evidence>